<accession>A0A8J6E7S2</accession>
<organism evidence="2 3">
    <name type="scientific">Carpediemonas membranifera</name>
    <dbReference type="NCBI Taxonomy" id="201153"/>
    <lineage>
        <taxon>Eukaryota</taxon>
        <taxon>Metamonada</taxon>
        <taxon>Carpediemonas-like organisms</taxon>
        <taxon>Carpediemonas</taxon>
    </lineage>
</organism>
<feature type="compositionally biased region" description="Pro residues" evidence="1">
    <location>
        <begin position="62"/>
        <end position="75"/>
    </location>
</feature>
<feature type="compositionally biased region" description="Low complexity" evidence="1">
    <location>
        <begin position="30"/>
        <end position="39"/>
    </location>
</feature>
<evidence type="ECO:0000313" key="2">
    <source>
        <dbReference type="EMBL" id="KAG9391015.1"/>
    </source>
</evidence>
<comment type="caution">
    <text evidence="2">The sequence shown here is derived from an EMBL/GenBank/DDBJ whole genome shotgun (WGS) entry which is preliminary data.</text>
</comment>
<dbReference type="AlphaFoldDB" id="A0A8J6E7S2"/>
<reference evidence="2" key="1">
    <citation type="submission" date="2021-05" db="EMBL/GenBank/DDBJ databases">
        <title>A free-living protist that lacks canonical eukaryotic 1 DNA replication and segregation systems.</title>
        <authorList>
            <person name="Salas-Leiva D.E."/>
            <person name="Tromer E.C."/>
            <person name="Curtis B.A."/>
            <person name="Jerlstrom-Hultqvist J."/>
            <person name="Kolisko M."/>
            <person name="Yi Z."/>
            <person name="Salas-Leiva J.S."/>
            <person name="Gallot-Lavallee L."/>
            <person name="Kops G.J.P.L."/>
            <person name="Archibald J.M."/>
            <person name="Simpson A.G.B."/>
            <person name="Roger A.J."/>
        </authorList>
    </citation>
    <scope>NUCLEOTIDE SEQUENCE</scope>
    <source>
        <strain evidence="2">BICM</strain>
    </source>
</reference>
<dbReference type="InterPro" id="IPR015943">
    <property type="entry name" value="WD40/YVTN_repeat-like_dom_sf"/>
</dbReference>
<sequence length="526" mass="54824">MADHAARRAAIEERRRRIKEKRQATKDATSGLLSSSASLPKIETIPSPTSTVSLPKTNVSQPPLPKPPSSTPPAPAEKRTLECHSQTIFSQAPALASFAYQKETQTETTEVKEAPRPVPAAAETETVAVVKETTEPRPGPRALSIHSAEVVMAEPSFKAFLVDASSTVELLMGANRLVPKLSRAATKAFDTDTGNVASLLSITSPALGYAGLPVAAITPAAGRPDLVAASYATEDAGLVGSGAIGLCSTLVTHPEKLLTAPTPVTGLLTPTWQPGTLVGTSATGATIFWDLKSTSTLHESCMQTHQSTIGLAQTAHDGRNVVVTAADNGQLSYWNTKVLTKPVSVFTPQRPSIAHVEAAYVSAVFADEQGSVFGMTDGTLLAIGQDTAVEEVAGAITPVVRIVRVVVGGKRLLASIGTGSSLAIWDRDSLHCVHTIDLNSFVSDLVAVPDTGSVVVTTPAGLSVIDVASGAIDKVDFVALTELQTEPTVLCWVGDQDILAVGCGDGHVAFVRVEVRASEVAPAWMG</sequence>
<feature type="compositionally biased region" description="Basic and acidic residues" evidence="1">
    <location>
        <begin position="1"/>
        <end position="25"/>
    </location>
</feature>
<dbReference type="Proteomes" id="UP000717585">
    <property type="component" value="Unassembled WGS sequence"/>
</dbReference>
<gene>
    <name evidence="2" type="ORF">J8273_7289</name>
</gene>
<proteinExistence type="predicted"/>
<evidence type="ECO:0000313" key="3">
    <source>
        <dbReference type="Proteomes" id="UP000717585"/>
    </source>
</evidence>
<dbReference type="Gene3D" id="2.130.10.10">
    <property type="entry name" value="YVTN repeat-like/Quinoprotein amine dehydrogenase"/>
    <property type="match status" value="2"/>
</dbReference>
<feature type="compositionally biased region" description="Polar residues" evidence="1">
    <location>
        <begin position="46"/>
        <end position="59"/>
    </location>
</feature>
<dbReference type="EMBL" id="JAHDYR010000062">
    <property type="protein sequence ID" value="KAG9391015.1"/>
    <property type="molecule type" value="Genomic_DNA"/>
</dbReference>
<dbReference type="SUPFAM" id="SSF50978">
    <property type="entry name" value="WD40 repeat-like"/>
    <property type="match status" value="1"/>
</dbReference>
<protein>
    <submittedName>
        <fullName evidence="2">Cytoplasmic dynein 1 intermediate chain-like isoform 3</fullName>
    </submittedName>
</protein>
<evidence type="ECO:0000256" key="1">
    <source>
        <dbReference type="SAM" id="MobiDB-lite"/>
    </source>
</evidence>
<name>A0A8J6E7S2_9EUKA</name>
<keyword evidence="3" id="KW-1185">Reference proteome</keyword>
<feature type="region of interest" description="Disordered" evidence="1">
    <location>
        <begin position="1"/>
        <end position="78"/>
    </location>
</feature>
<dbReference type="InterPro" id="IPR036322">
    <property type="entry name" value="WD40_repeat_dom_sf"/>
</dbReference>